<dbReference type="RefSeq" id="WP_035233087.1">
    <property type="nucleotide sequence ID" value="NZ_ARXV01000008.1"/>
</dbReference>
<dbReference type="EMBL" id="ARXV01000008">
    <property type="protein sequence ID" value="KGD64518.1"/>
    <property type="molecule type" value="Genomic_DNA"/>
</dbReference>
<dbReference type="PATRIC" id="fig|1177154.3.peg.2314"/>
<keyword evidence="1" id="KW-0472">Membrane</keyword>
<proteinExistence type="predicted"/>
<sequence length="67" mass="6867">MKSLITRFLREEEGATMVEYAIMVALIAVVAIAAVVVIGEETNTAFETVGTTLQDNAPEAPAAGGGG</sequence>
<dbReference type="Pfam" id="PF04964">
    <property type="entry name" value="Flp_Fap"/>
    <property type="match status" value="1"/>
</dbReference>
<dbReference type="InterPro" id="IPR007047">
    <property type="entry name" value="Flp_Fap"/>
</dbReference>
<accession>A0A095TQ61</accession>
<feature type="transmembrane region" description="Helical" evidence="1">
    <location>
        <begin position="20"/>
        <end position="39"/>
    </location>
</feature>
<dbReference type="AlphaFoldDB" id="A0A095TQ61"/>
<comment type="caution">
    <text evidence="2">The sequence shown here is derived from an EMBL/GenBank/DDBJ whole genome shotgun (WGS) entry which is preliminary data.</text>
</comment>
<reference evidence="2 3" key="1">
    <citation type="submission" date="2012-09" db="EMBL/GenBank/DDBJ databases">
        <title>Genome Sequence of alkane-degrading Bacterium Alcanivorax sp. 19-m-6.</title>
        <authorList>
            <person name="Lai Q."/>
            <person name="Shao Z."/>
        </authorList>
    </citation>
    <scope>NUCLEOTIDE SEQUENCE [LARGE SCALE GENOMIC DNA]</scope>
    <source>
        <strain evidence="2 3">19-m-6</strain>
    </source>
</reference>
<evidence type="ECO:0000313" key="2">
    <source>
        <dbReference type="EMBL" id="KGD64518.1"/>
    </source>
</evidence>
<organism evidence="2 3">
    <name type="scientific">Alcanivorax nanhaiticus</name>
    <dbReference type="NCBI Taxonomy" id="1177154"/>
    <lineage>
        <taxon>Bacteria</taxon>
        <taxon>Pseudomonadati</taxon>
        <taxon>Pseudomonadota</taxon>
        <taxon>Gammaproteobacteria</taxon>
        <taxon>Oceanospirillales</taxon>
        <taxon>Alcanivoracaceae</taxon>
        <taxon>Alcanivorax</taxon>
    </lineage>
</organism>
<dbReference type="eggNOG" id="ENOG5033NED">
    <property type="taxonomic scope" value="Bacteria"/>
</dbReference>
<gene>
    <name evidence="2" type="ORF">Y5S_02273</name>
</gene>
<protein>
    <submittedName>
        <fullName evidence="2">Flp/Fap pilin protein</fullName>
    </submittedName>
</protein>
<evidence type="ECO:0000313" key="3">
    <source>
        <dbReference type="Proteomes" id="UP000029444"/>
    </source>
</evidence>
<keyword evidence="1" id="KW-1133">Transmembrane helix</keyword>
<evidence type="ECO:0000256" key="1">
    <source>
        <dbReference type="SAM" id="Phobius"/>
    </source>
</evidence>
<keyword evidence="3" id="KW-1185">Reference proteome</keyword>
<name>A0A095TQ61_9GAMM</name>
<keyword evidence="1" id="KW-0812">Transmembrane</keyword>
<dbReference type="STRING" id="1177154.Y5S_02273"/>
<dbReference type="Proteomes" id="UP000029444">
    <property type="component" value="Unassembled WGS sequence"/>
</dbReference>